<feature type="region of interest" description="Disordered" evidence="1">
    <location>
        <begin position="289"/>
        <end position="327"/>
    </location>
</feature>
<organism evidence="2 3">
    <name type="scientific">Rhizoctonia solani</name>
    <dbReference type="NCBI Taxonomy" id="456999"/>
    <lineage>
        <taxon>Eukaryota</taxon>
        <taxon>Fungi</taxon>
        <taxon>Dikarya</taxon>
        <taxon>Basidiomycota</taxon>
        <taxon>Agaricomycotina</taxon>
        <taxon>Agaricomycetes</taxon>
        <taxon>Cantharellales</taxon>
        <taxon>Ceratobasidiaceae</taxon>
        <taxon>Rhizoctonia</taxon>
    </lineage>
</organism>
<dbReference type="EMBL" id="JACYCF010000011">
    <property type="protein sequence ID" value="KAF8754400.1"/>
    <property type="molecule type" value="Genomic_DNA"/>
</dbReference>
<reference evidence="2" key="1">
    <citation type="submission" date="2020-09" db="EMBL/GenBank/DDBJ databases">
        <title>Comparative genome analyses of four rice-infecting Rhizoctonia solani isolates reveal extensive enrichment of homogalacturonan modification genes.</title>
        <authorList>
            <person name="Lee D.-Y."/>
            <person name="Jeon J."/>
            <person name="Kim K.-T."/>
            <person name="Cheong K."/>
            <person name="Song H."/>
            <person name="Choi G."/>
            <person name="Ko J."/>
            <person name="Opiyo S.O."/>
            <person name="Zuo S."/>
            <person name="Madhav S."/>
            <person name="Lee Y.-H."/>
            <person name="Wang G.-L."/>
        </authorList>
    </citation>
    <scope>NUCLEOTIDE SEQUENCE</scope>
    <source>
        <strain evidence="2">AG1-IA B2</strain>
    </source>
</reference>
<dbReference type="AlphaFoldDB" id="A0A8H7M492"/>
<name>A0A8H7M492_9AGAM</name>
<evidence type="ECO:0000256" key="1">
    <source>
        <dbReference type="SAM" id="MobiDB-lite"/>
    </source>
</evidence>
<sequence>MDVYNNVRRKNPLFFFGGGGGGGRVPLALGGPQLRIPRPHRQMNDEREHENSNTLLLGFTHLDEPAGSAGDTYDGKLSAFTTWQAKGILKATISWEQVVQPPAFTTIETRVSQGAAAPTELAADPRTQATALFHNQEEPALTRGYAGATTDDPQPVHATADEDAGPAIPRLTGEPIHSDTPESVPTDPQPQSETQPPHRRDAYPKFHPRSPLPRLPNRVNIRQACSCPCLSITSSCCPKAAPKAKSPKPTASGSSTPARVKTPSHGQPPAPIAASLAKAKVPSRIVSATKPATKPAVSKPTTTTATATKSAAAPRTTKPPFQRRPLPRFRPFRNQLLPLPAKHLYLLVPDLPPPNLASEPVKLSRPVLLAATTAAVATAAVALSDVAPTSEDTEPAKDVEGTTTEESPAPVDDVVVELLRRRNRCRGHSRGGTDEAVEEPVAEIADEVVEEEQVPEIVEEIPEVLEESVEVAEEQAVEEPVVEADQSVAEADNESAGTPIEDLGENGIVSGVVVHSTEEEEAKPEVAVEEVVEQLEVEAKEETTPLVEADEVKEEVAPVVAAVEETKEVAPLSRDHRVLIKSQPACSYLSFYSLSILRNFELLYPSGNVVLLVHRVFF</sequence>
<evidence type="ECO:0000313" key="3">
    <source>
        <dbReference type="Proteomes" id="UP000614334"/>
    </source>
</evidence>
<feature type="compositionally biased region" description="Low complexity" evidence="1">
    <location>
        <begin position="238"/>
        <end position="258"/>
    </location>
</feature>
<feature type="region of interest" description="Disordered" evidence="1">
    <location>
        <begin position="238"/>
        <end position="269"/>
    </location>
</feature>
<feature type="region of interest" description="Disordered" evidence="1">
    <location>
        <begin position="144"/>
        <end position="216"/>
    </location>
</feature>
<feature type="compositionally biased region" description="Low complexity" evidence="1">
    <location>
        <begin position="289"/>
        <end position="324"/>
    </location>
</feature>
<protein>
    <submittedName>
        <fullName evidence="2">Uncharacterized protein</fullName>
    </submittedName>
</protein>
<gene>
    <name evidence="2" type="ORF">RHS01_06371</name>
</gene>
<proteinExistence type="predicted"/>
<comment type="caution">
    <text evidence="2">The sequence shown here is derived from an EMBL/GenBank/DDBJ whole genome shotgun (WGS) entry which is preliminary data.</text>
</comment>
<evidence type="ECO:0000313" key="2">
    <source>
        <dbReference type="EMBL" id="KAF8754400.1"/>
    </source>
</evidence>
<dbReference type="Proteomes" id="UP000614334">
    <property type="component" value="Unassembled WGS sequence"/>
</dbReference>
<feature type="region of interest" description="Disordered" evidence="1">
    <location>
        <begin position="386"/>
        <end position="407"/>
    </location>
</feature>
<accession>A0A8H7M492</accession>